<evidence type="ECO:0000313" key="2">
    <source>
        <dbReference type="Proteomes" id="UP000694547"/>
    </source>
</evidence>
<keyword evidence="2" id="KW-1185">Reference proteome</keyword>
<dbReference type="AlphaFoldDB" id="A0A8C8URT9"/>
<name>A0A8C8URT9_PERMB</name>
<dbReference type="Proteomes" id="UP000694547">
    <property type="component" value="Chromosome 8"/>
</dbReference>
<sequence length="102" mass="10810">PYICVLECGRPGRCVSVCMCVCVCVCVCVYVCVCVCVRAPRVCVCVSAVPQVPDVAGSMRRAQGDRDQLLSPPPFSGECECVCVKSRGRGLACWGAGGFLEK</sequence>
<evidence type="ECO:0000313" key="1">
    <source>
        <dbReference type="Ensembl" id="ENSPEMP00000034406.1"/>
    </source>
</evidence>
<protein>
    <submittedName>
        <fullName evidence="1">Uncharacterized protein</fullName>
    </submittedName>
</protein>
<proteinExistence type="predicted"/>
<organism evidence="1 2">
    <name type="scientific">Peromyscus maniculatus bairdii</name>
    <name type="common">Prairie deer mouse</name>
    <dbReference type="NCBI Taxonomy" id="230844"/>
    <lineage>
        <taxon>Eukaryota</taxon>
        <taxon>Metazoa</taxon>
        <taxon>Chordata</taxon>
        <taxon>Craniata</taxon>
        <taxon>Vertebrata</taxon>
        <taxon>Euteleostomi</taxon>
        <taxon>Mammalia</taxon>
        <taxon>Eutheria</taxon>
        <taxon>Euarchontoglires</taxon>
        <taxon>Glires</taxon>
        <taxon>Rodentia</taxon>
        <taxon>Myomorpha</taxon>
        <taxon>Muroidea</taxon>
        <taxon>Cricetidae</taxon>
        <taxon>Neotominae</taxon>
        <taxon>Peromyscus</taxon>
    </lineage>
</organism>
<accession>A0A8C8URT9</accession>
<dbReference type="Ensembl" id="ENSPEMT00000041804.1">
    <property type="protein sequence ID" value="ENSPEMP00000034406.1"/>
    <property type="gene ID" value="ENSPEMG00000026857.1"/>
</dbReference>
<reference evidence="1" key="3">
    <citation type="submission" date="2025-09" db="UniProtKB">
        <authorList>
            <consortium name="Ensembl"/>
        </authorList>
    </citation>
    <scope>IDENTIFICATION</scope>
</reference>
<reference evidence="1" key="2">
    <citation type="submission" date="2025-08" db="UniProtKB">
        <authorList>
            <consortium name="Ensembl"/>
        </authorList>
    </citation>
    <scope>IDENTIFICATION</scope>
</reference>
<reference evidence="1 2" key="1">
    <citation type="submission" date="2018-10" db="EMBL/GenBank/DDBJ databases">
        <title>Improved assembly of the deer mouse Peromyscus maniculatus genome.</title>
        <authorList>
            <person name="Lassance J.-M."/>
            <person name="Hoekstra H.E."/>
        </authorList>
    </citation>
    <scope>NUCLEOTIDE SEQUENCE [LARGE SCALE GENOMIC DNA]</scope>
</reference>